<dbReference type="GO" id="GO:0005886">
    <property type="term" value="C:plasma membrane"/>
    <property type="evidence" value="ECO:0007669"/>
    <property type="project" value="UniProtKB-SubCell"/>
</dbReference>
<evidence type="ECO:0000313" key="8">
    <source>
        <dbReference type="Proteomes" id="UP000557739"/>
    </source>
</evidence>
<feature type="transmembrane region" description="Helical" evidence="6">
    <location>
        <begin position="134"/>
        <end position="155"/>
    </location>
</feature>
<feature type="transmembrane region" description="Helical" evidence="6">
    <location>
        <begin position="167"/>
        <end position="193"/>
    </location>
</feature>
<name>A0A7W9ATQ0_9SPHN</name>
<evidence type="ECO:0000313" key="7">
    <source>
        <dbReference type="EMBL" id="MBB5700144.1"/>
    </source>
</evidence>
<accession>A0A7W9ATQ0</accession>
<keyword evidence="8" id="KW-1185">Reference proteome</keyword>
<keyword evidence="3 6" id="KW-0812">Transmembrane</keyword>
<dbReference type="EMBL" id="JACIJJ010000008">
    <property type="protein sequence ID" value="MBB5700144.1"/>
    <property type="molecule type" value="Genomic_DNA"/>
</dbReference>
<evidence type="ECO:0000256" key="1">
    <source>
        <dbReference type="ARBA" id="ARBA00004651"/>
    </source>
</evidence>
<comment type="caution">
    <text evidence="7">The sequence shown here is derived from an EMBL/GenBank/DDBJ whole genome shotgun (WGS) entry which is preliminary data.</text>
</comment>
<evidence type="ECO:0000256" key="4">
    <source>
        <dbReference type="ARBA" id="ARBA00022989"/>
    </source>
</evidence>
<dbReference type="AlphaFoldDB" id="A0A7W9ATQ0"/>
<dbReference type="Pfam" id="PF13440">
    <property type="entry name" value="Polysacc_synt_3"/>
    <property type="match status" value="1"/>
</dbReference>
<feature type="transmembrane region" description="Helical" evidence="6">
    <location>
        <begin position="275"/>
        <end position="300"/>
    </location>
</feature>
<dbReference type="InterPro" id="IPR050833">
    <property type="entry name" value="Poly_Biosynth_Transport"/>
</dbReference>
<gene>
    <name evidence="7" type="ORF">FHR19_003526</name>
</gene>
<sequence>MRAITTFKRLFGAATGLRVNLIANYLGQGWTAAANVIFIPAYIHYLGIESFGLIGVFAIILSASSLLDAGLTPTLNRELAIFQAGGHSVRHARDLVRTANTLCVIVLVAISLAGLLLAPLLARYWIGARALSNATIVQSLFLMILVAALRIVEGVQRGALLGLQRHVLLNMLSIFTVSLRAGGVIVPLAFVSATPQMFFAWQAGVSAFSVLAFAFCVHASLPRQSGKARFDPAIVRSLRGFAGGVLGATALAVFLTQADKILLVKLIPLDQFSAYALATAIAAGLYQLVAPVAQSYYPMLTSRIAGDQKQLAATYHQGSQIVAATIAPPAAILILFAQPVLDMWTGNPALATTAAPILSLLAFGTLLHCFMYLPYMLQLAAGWSGLAMRMNALSVLIVFPTLLLVVPRSGMIGAAFTWVGLNLLALMITIQIMHRRLLRTEMRSWYLHDVLVPVSASFLIAGLCRLAFPAAMPLSIRVIALALACVITLAAGVLASSLARGRIAELIARKRAA</sequence>
<feature type="transmembrane region" description="Helical" evidence="6">
    <location>
        <begin position="386"/>
        <end position="406"/>
    </location>
</feature>
<feature type="transmembrane region" description="Helical" evidence="6">
    <location>
        <begin position="412"/>
        <end position="433"/>
    </location>
</feature>
<feature type="transmembrane region" description="Helical" evidence="6">
    <location>
        <begin position="199"/>
        <end position="221"/>
    </location>
</feature>
<comment type="subcellular location">
    <subcellularLocation>
        <location evidence="1">Cell membrane</location>
        <topology evidence="1">Multi-pass membrane protein</topology>
    </subcellularLocation>
</comment>
<keyword evidence="4 6" id="KW-1133">Transmembrane helix</keyword>
<keyword evidence="5 6" id="KW-0472">Membrane</keyword>
<reference evidence="7 8" key="1">
    <citation type="submission" date="2020-08" db="EMBL/GenBank/DDBJ databases">
        <title>Genomic Encyclopedia of Type Strains, Phase IV (KMG-IV): sequencing the most valuable type-strain genomes for metagenomic binning, comparative biology and taxonomic classification.</title>
        <authorList>
            <person name="Goeker M."/>
        </authorList>
    </citation>
    <scope>NUCLEOTIDE SEQUENCE [LARGE SCALE GENOMIC DNA]</scope>
    <source>
        <strain evidence="7 8">DSM 27244</strain>
    </source>
</reference>
<dbReference type="PANTHER" id="PTHR30250:SF26">
    <property type="entry name" value="PSMA PROTEIN"/>
    <property type="match status" value="1"/>
</dbReference>
<feature type="transmembrane region" description="Helical" evidence="6">
    <location>
        <begin position="21"/>
        <end position="45"/>
    </location>
</feature>
<dbReference type="Proteomes" id="UP000557739">
    <property type="component" value="Unassembled WGS sequence"/>
</dbReference>
<organism evidence="7 8">
    <name type="scientific">Sphingomonas yantingensis</name>
    <dbReference type="NCBI Taxonomy" id="1241761"/>
    <lineage>
        <taxon>Bacteria</taxon>
        <taxon>Pseudomonadati</taxon>
        <taxon>Pseudomonadota</taxon>
        <taxon>Alphaproteobacteria</taxon>
        <taxon>Sphingomonadales</taxon>
        <taxon>Sphingomonadaceae</taxon>
        <taxon>Sphingomonas</taxon>
    </lineage>
</organism>
<feature type="transmembrane region" description="Helical" evidence="6">
    <location>
        <begin position="445"/>
        <end position="468"/>
    </location>
</feature>
<evidence type="ECO:0000256" key="5">
    <source>
        <dbReference type="ARBA" id="ARBA00023136"/>
    </source>
</evidence>
<proteinExistence type="predicted"/>
<dbReference type="RefSeq" id="WP_184031178.1">
    <property type="nucleotide sequence ID" value="NZ_JACIJJ010000008.1"/>
</dbReference>
<keyword evidence="2" id="KW-1003">Cell membrane</keyword>
<dbReference type="PANTHER" id="PTHR30250">
    <property type="entry name" value="PST FAMILY PREDICTED COLANIC ACID TRANSPORTER"/>
    <property type="match status" value="1"/>
</dbReference>
<feature type="transmembrane region" description="Helical" evidence="6">
    <location>
        <begin position="51"/>
        <end position="71"/>
    </location>
</feature>
<feature type="transmembrane region" description="Helical" evidence="6">
    <location>
        <begin position="321"/>
        <end position="341"/>
    </location>
</feature>
<feature type="transmembrane region" description="Helical" evidence="6">
    <location>
        <begin position="353"/>
        <end position="374"/>
    </location>
</feature>
<feature type="transmembrane region" description="Helical" evidence="6">
    <location>
        <begin position="474"/>
        <end position="499"/>
    </location>
</feature>
<evidence type="ECO:0000256" key="2">
    <source>
        <dbReference type="ARBA" id="ARBA00022475"/>
    </source>
</evidence>
<feature type="transmembrane region" description="Helical" evidence="6">
    <location>
        <begin position="233"/>
        <end position="255"/>
    </location>
</feature>
<protein>
    <submittedName>
        <fullName evidence="7">O-antigen/teichoic acid export membrane protein</fullName>
    </submittedName>
</protein>
<evidence type="ECO:0000256" key="6">
    <source>
        <dbReference type="SAM" id="Phobius"/>
    </source>
</evidence>
<evidence type="ECO:0000256" key="3">
    <source>
        <dbReference type="ARBA" id="ARBA00022692"/>
    </source>
</evidence>
<feature type="transmembrane region" description="Helical" evidence="6">
    <location>
        <begin position="99"/>
        <end position="122"/>
    </location>
</feature>